<proteinExistence type="predicted"/>
<keyword evidence="2" id="KW-1185">Reference proteome</keyword>
<reference evidence="1 2" key="1">
    <citation type="submission" date="2024-07" db="EMBL/GenBank/DDBJ databases">
        <authorList>
            <person name="Dulla G.F.J."/>
            <person name="Delorm J.G."/>
        </authorList>
    </citation>
    <scope>NUCLEOTIDE SEQUENCE [LARGE SCALE GENOMIC DNA]</scope>
    <source>
        <strain evidence="1 2">JGD 233</strain>
    </source>
</reference>
<sequence length="93" mass="10381">MMKNELIQVWFWVTFMVTENNNRHEYSIYVQNSSETGAAVSAAVGICESNVGLSNPTFKAIRIATYGEAESLDAEMDAIAEREAKELEEEGDE</sequence>
<dbReference type="Proteomes" id="UP001554567">
    <property type="component" value="Unassembled WGS sequence"/>
</dbReference>
<evidence type="ECO:0000313" key="1">
    <source>
        <dbReference type="EMBL" id="MEW5290325.1"/>
    </source>
</evidence>
<accession>A0ABV3N3C8</accession>
<dbReference type="RefSeq" id="WP_367167870.1">
    <property type="nucleotide sequence ID" value="NZ_JBFKZN010000006.1"/>
</dbReference>
<organism evidence="1 2">
    <name type="scientific">Erwinia papayae</name>
    <dbReference type="NCBI Taxonomy" id="206499"/>
    <lineage>
        <taxon>Bacteria</taxon>
        <taxon>Pseudomonadati</taxon>
        <taxon>Pseudomonadota</taxon>
        <taxon>Gammaproteobacteria</taxon>
        <taxon>Enterobacterales</taxon>
        <taxon>Erwiniaceae</taxon>
        <taxon>Erwinia</taxon>
    </lineage>
</organism>
<evidence type="ECO:0000313" key="2">
    <source>
        <dbReference type="Proteomes" id="UP001554567"/>
    </source>
</evidence>
<comment type="caution">
    <text evidence="1">The sequence shown here is derived from an EMBL/GenBank/DDBJ whole genome shotgun (WGS) entry which is preliminary data.</text>
</comment>
<gene>
    <name evidence="1" type="ORF">ABW286_14220</name>
</gene>
<name>A0ABV3N3C8_9GAMM</name>
<protein>
    <submittedName>
        <fullName evidence="1">Uncharacterized protein</fullName>
    </submittedName>
</protein>
<dbReference type="EMBL" id="JBFKZN010000006">
    <property type="protein sequence ID" value="MEW5290325.1"/>
    <property type="molecule type" value="Genomic_DNA"/>
</dbReference>